<dbReference type="Pfam" id="PF14003">
    <property type="entry name" value="YlbE"/>
    <property type="match status" value="1"/>
</dbReference>
<dbReference type="InterPro" id="IPR025613">
    <property type="entry name" value="YlbE"/>
</dbReference>
<keyword evidence="2" id="KW-1185">Reference proteome</keyword>
<gene>
    <name evidence="1" type="ORF">SAMN02982927_01571</name>
</gene>
<dbReference type="STRING" id="269670.SAMN02982927_01571"/>
<dbReference type="EMBL" id="FOOY01000009">
    <property type="protein sequence ID" value="SFG38934.1"/>
    <property type="molecule type" value="Genomic_DNA"/>
</dbReference>
<accession>A0A1I2RE30</accession>
<protein>
    <submittedName>
        <fullName evidence="1">YlbE-like protein</fullName>
    </submittedName>
</protein>
<evidence type="ECO:0000313" key="1">
    <source>
        <dbReference type="EMBL" id="SFG38934.1"/>
    </source>
</evidence>
<organism evidence="1 2">
    <name type="scientific">Sporolactobacillus nakayamae</name>
    <dbReference type="NCBI Taxonomy" id="269670"/>
    <lineage>
        <taxon>Bacteria</taxon>
        <taxon>Bacillati</taxon>
        <taxon>Bacillota</taxon>
        <taxon>Bacilli</taxon>
        <taxon>Bacillales</taxon>
        <taxon>Sporolactobacillaceae</taxon>
        <taxon>Sporolactobacillus</taxon>
    </lineage>
</organism>
<proteinExistence type="predicted"/>
<dbReference type="AlphaFoldDB" id="A0A1I2RE30"/>
<name>A0A1I2RE30_9BACL</name>
<dbReference type="Proteomes" id="UP000198752">
    <property type="component" value="Unassembled WGS sequence"/>
</dbReference>
<evidence type="ECO:0000313" key="2">
    <source>
        <dbReference type="Proteomes" id="UP000198752"/>
    </source>
</evidence>
<sequence length="88" mass="10725">MKKVRIEIQEYLDRRPDEKLFVRMHPEWYRRLSRSPWELNRLKPAADLFYGRTFSQRLDRFNQRATMMSMLVGMAQAMSEQKSGERNN</sequence>
<reference evidence="2" key="1">
    <citation type="submission" date="2016-10" db="EMBL/GenBank/DDBJ databases">
        <authorList>
            <person name="Varghese N."/>
            <person name="Submissions S."/>
        </authorList>
    </citation>
    <scope>NUCLEOTIDE SEQUENCE [LARGE SCALE GENOMIC DNA]</scope>
    <source>
        <strain evidence="2">ATCC 700379</strain>
    </source>
</reference>